<feature type="compositionally biased region" description="Polar residues" evidence="1">
    <location>
        <begin position="536"/>
        <end position="560"/>
    </location>
</feature>
<feature type="compositionally biased region" description="Polar residues" evidence="1">
    <location>
        <begin position="610"/>
        <end position="621"/>
    </location>
</feature>
<dbReference type="Proteomes" id="UP000019373">
    <property type="component" value="Unassembled WGS sequence"/>
</dbReference>
<feature type="region of interest" description="Disordered" evidence="1">
    <location>
        <begin position="478"/>
        <end position="621"/>
    </location>
</feature>
<feature type="region of interest" description="Disordered" evidence="1">
    <location>
        <begin position="184"/>
        <end position="281"/>
    </location>
</feature>
<feature type="compositionally biased region" description="Polar residues" evidence="1">
    <location>
        <begin position="146"/>
        <end position="158"/>
    </location>
</feature>
<dbReference type="eggNOG" id="KOG0703">
    <property type="taxonomic scope" value="Eukaryota"/>
</dbReference>
<evidence type="ECO:0008006" key="4">
    <source>
        <dbReference type="Google" id="ProtNLM"/>
    </source>
</evidence>
<dbReference type="SUPFAM" id="SSF46934">
    <property type="entry name" value="UBA-like"/>
    <property type="match status" value="1"/>
</dbReference>
<feature type="region of interest" description="Disordered" evidence="1">
    <location>
        <begin position="146"/>
        <end position="165"/>
    </location>
</feature>
<dbReference type="AlphaFoldDB" id="U1GSM9"/>
<sequence length="775" mass="84660">MTASMSKRQLARNERDLQDLVVSVPGNDRCADCQARNPGSLILSGLLAEADSNKRMGQLERESQFPQSRPSSTLIAESEATWLRRVGYIPLYALCRVTPEAGYAHLQGQISKHGHMVDRPSRGIHSKHTAGVPTLTQSRQNMRQNGNASVNKTYNPKNTKPGIPLDVNEVDMAMERFIRQKYQERSLADGKPQPPSRDEISVPARSPQPSPTPSIHIQPQKRGKIFGFKLRASSSAYPTSKRDTRNLPPLEPTIENAFRSEVHSNKPSKPRVSGDSEKDKATEDKLAALREMGFPDDRRNAAVLNRLSGDLTRTVESLVRLGEGGPDSRKTTPAGSRTNTPLRATFPDNAQSQVSTEPRTSNNPFDPPARADTLAVPQAQGQQAASYNPFDVQNGPRSAFQPMDQAFQAMQISQPLFPHSTGGYPVQQPPTQDPRFQHSMTPPVPHASQQYGYTSSPSTMYNTNPFLQPIQQQNTGVYDSCVPSQQKGPYSAPATNPFFSQQSSYEAAPTPPPPSAPLQPQRSFSNPFGIPPSPQNAPLQQQQYPTPVDHQQTFPPSNAMQQPFYQQQSPQSHIQPPSQNSIPSQQPQVPSQYSPNPYQPQFQSPMSPHFHQQPSPLRPQQTGRIDKKSILALYDYPHLAPQPMPATPDNTTLMAGTVALNPFSVTAPQNPNQEPFTKNAATPARRSATMPTSSTSMSLSTAGAGSNNPFLSGSNDISRQSSAVPSPAIAHAPPVASNSIMHRHASQESVSLANLESGRHSPDAFANLSARFVRG</sequence>
<accession>U1GSM9</accession>
<dbReference type="GeneID" id="19235265"/>
<feature type="compositionally biased region" description="Polar residues" evidence="1">
    <location>
        <begin position="707"/>
        <end position="724"/>
    </location>
</feature>
<feature type="compositionally biased region" description="Polar residues" evidence="1">
    <location>
        <begin position="447"/>
        <end position="466"/>
    </location>
</feature>
<feature type="region of interest" description="Disordered" evidence="1">
    <location>
        <begin position="415"/>
        <end position="466"/>
    </location>
</feature>
<dbReference type="HOGENOM" id="CLU_017628_0_0_1"/>
<dbReference type="OrthoDB" id="10266696at2759"/>
<reference evidence="3" key="1">
    <citation type="journal article" date="2014" name="BMC Genomics">
        <title>Genome characteristics reveal the impact of lichenization on lichen-forming fungus Endocarpon pusillum Hedwig (Verrucariales, Ascomycota).</title>
        <authorList>
            <person name="Wang Y.-Y."/>
            <person name="Liu B."/>
            <person name="Zhang X.-Y."/>
            <person name="Zhou Q.-M."/>
            <person name="Zhang T."/>
            <person name="Li H."/>
            <person name="Yu Y.-F."/>
            <person name="Zhang X.-L."/>
            <person name="Hao X.-Y."/>
            <person name="Wang M."/>
            <person name="Wang L."/>
            <person name="Wei J.-C."/>
        </authorList>
    </citation>
    <scope>NUCLEOTIDE SEQUENCE [LARGE SCALE GENOMIC DNA]</scope>
    <source>
        <strain evidence="3">Z07020 / HMAS-L-300199</strain>
    </source>
</reference>
<name>U1GSM9_ENDPU</name>
<feature type="region of interest" description="Disordered" evidence="1">
    <location>
        <begin position="317"/>
        <end position="399"/>
    </location>
</feature>
<feature type="compositionally biased region" description="Low complexity" evidence="1">
    <location>
        <begin position="684"/>
        <end position="706"/>
    </location>
</feature>
<feature type="compositionally biased region" description="Low complexity" evidence="1">
    <location>
        <begin position="561"/>
        <end position="605"/>
    </location>
</feature>
<feature type="compositionally biased region" description="Polar residues" evidence="1">
    <location>
        <begin position="666"/>
        <end position="680"/>
    </location>
</feature>
<feature type="compositionally biased region" description="Polar residues" evidence="1">
    <location>
        <begin position="478"/>
        <end position="505"/>
    </location>
</feature>
<evidence type="ECO:0000313" key="2">
    <source>
        <dbReference type="EMBL" id="ERF75408.1"/>
    </source>
</evidence>
<keyword evidence="3" id="KW-1185">Reference proteome</keyword>
<feature type="compositionally biased region" description="Polar residues" evidence="1">
    <location>
        <begin position="331"/>
        <end position="364"/>
    </location>
</feature>
<dbReference type="OMA" id="ASWNMGI"/>
<dbReference type="Gene3D" id="1.10.8.10">
    <property type="entry name" value="DNA helicase RuvA subunit, C-terminal domain"/>
    <property type="match status" value="1"/>
</dbReference>
<protein>
    <recommendedName>
        <fullName evidence="4">UBA domain-containing protein</fullName>
    </recommendedName>
</protein>
<proteinExistence type="predicted"/>
<dbReference type="RefSeq" id="XP_007787420.1">
    <property type="nucleotide sequence ID" value="XM_007789230.1"/>
</dbReference>
<dbReference type="InterPro" id="IPR009060">
    <property type="entry name" value="UBA-like_sf"/>
</dbReference>
<feature type="compositionally biased region" description="Basic and acidic residues" evidence="1">
    <location>
        <begin position="272"/>
        <end position="281"/>
    </location>
</feature>
<dbReference type="EMBL" id="KE720815">
    <property type="protein sequence ID" value="ERF75408.1"/>
    <property type="molecule type" value="Genomic_DNA"/>
</dbReference>
<feature type="region of interest" description="Disordered" evidence="1">
    <location>
        <begin position="666"/>
        <end position="731"/>
    </location>
</feature>
<gene>
    <name evidence="2" type="ORF">EPUS_00201</name>
</gene>
<organism evidence="2 3">
    <name type="scientific">Endocarpon pusillum (strain Z07020 / HMAS-L-300199)</name>
    <name type="common">Lichen-forming fungus</name>
    <dbReference type="NCBI Taxonomy" id="1263415"/>
    <lineage>
        <taxon>Eukaryota</taxon>
        <taxon>Fungi</taxon>
        <taxon>Dikarya</taxon>
        <taxon>Ascomycota</taxon>
        <taxon>Pezizomycotina</taxon>
        <taxon>Eurotiomycetes</taxon>
        <taxon>Chaetothyriomycetidae</taxon>
        <taxon>Verrucariales</taxon>
        <taxon>Verrucariaceae</taxon>
        <taxon>Endocarpon</taxon>
    </lineage>
</organism>
<evidence type="ECO:0000256" key="1">
    <source>
        <dbReference type="SAM" id="MobiDB-lite"/>
    </source>
</evidence>
<evidence type="ECO:0000313" key="3">
    <source>
        <dbReference type="Proteomes" id="UP000019373"/>
    </source>
</evidence>